<accession>A0A5C2H4J5</accession>
<gene>
    <name evidence="1" type="ORF">APAC_0553</name>
</gene>
<reference evidence="1 2" key="1">
    <citation type="submission" date="2019-09" db="EMBL/GenBank/DDBJ databases">
        <title>Complete genome sequencing of four Arcobacter species reveals a diverse suite of mobile elements.</title>
        <authorList>
            <person name="Miller W.G."/>
            <person name="Yee E."/>
            <person name="Bono J.L."/>
        </authorList>
    </citation>
    <scope>NUCLEOTIDE SEQUENCE [LARGE SCALE GENOMIC DNA]</scope>
    <source>
        <strain evidence="1 2">LMG 26638</strain>
    </source>
</reference>
<dbReference type="EMBL" id="CP035928">
    <property type="protein sequence ID" value="QEP33703.1"/>
    <property type="molecule type" value="Genomic_DNA"/>
</dbReference>
<dbReference type="KEGG" id="apai:APAC_0553"/>
<dbReference type="Proteomes" id="UP000322726">
    <property type="component" value="Chromosome"/>
</dbReference>
<protein>
    <submittedName>
        <fullName evidence="1">Uncharacterized protein</fullName>
    </submittedName>
</protein>
<organism evidence="1 2">
    <name type="scientific">Malaciobacter pacificus</name>
    <dbReference type="NCBI Taxonomy" id="1080223"/>
    <lineage>
        <taxon>Bacteria</taxon>
        <taxon>Pseudomonadati</taxon>
        <taxon>Campylobacterota</taxon>
        <taxon>Epsilonproteobacteria</taxon>
        <taxon>Campylobacterales</taxon>
        <taxon>Arcobacteraceae</taxon>
        <taxon>Malaciobacter</taxon>
    </lineage>
</organism>
<dbReference type="AlphaFoldDB" id="A0A5C2H4J5"/>
<sequence length="80" mass="9311">MRNILTLILVVNFSFAAWPKSDKEILKGSCMYKEKNEIFCNCVVEEFEKRTNNYMDLLSKSQNDVKLISSNVAKICEKKK</sequence>
<reference evidence="2" key="2">
    <citation type="submission" date="2019-09" db="EMBL/GenBank/DDBJ databases">
        <title>Complete genome sequencing of four Arcobacter species reveals a diverse suite of mobile elements.</title>
        <authorList>
            <person name="On S.L.W."/>
            <person name="Miller W.G."/>
            <person name="Biggs P."/>
            <person name="Cornelius A."/>
            <person name="Vandamme P."/>
        </authorList>
    </citation>
    <scope>NUCLEOTIDE SEQUENCE [LARGE SCALE GENOMIC DNA]</scope>
    <source>
        <strain evidence="2">LMG 26638</strain>
    </source>
</reference>
<reference evidence="1 2" key="3">
    <citation type="submission" date="2019-09" db="EMBL/GenBank/DDBJ databases">
        <title>Taxonomic note: a critical rebuttal of the proposed division of the genus Arcobacter into six genera, emended descriptions of Arcobacter anaerophilus and the genus Arcobacter, and an assessment of genus-level boundaries for Epsilonproteobacteria using in silico genomic comparator tools.</title>
        <authorList>
            <person name="On S.L.W."/>
            <person name="Miller W.G."/>
            <person name="Biggs P."/>
            <person name="Cornelius A."/>
            <person name="Vandamme P."/>
        </authorList>
    </citation>
    <scope>NUCLEOTIDE SEQUENCE [LARGE SCALE GENOMIC DNA]</scope>
    <source>
        <strain evidence="1 2">LMG 26638</strain>
    </source>
</reference>
<dbReference type="RefSeq" id="WP_130232662.1">
    <property type="nucleotide sequence ID" value="NZ_BMEF01000002.1"/>
</dbReference>
<proteinExistence type="predicted"/>
<keyword evidence="2" id="KW-1185">Reference proteome</keyword>
<evidence type="ECO:0000313" key="2">
    <source>
        <dbReference type="Proteomes" id="UP000322726"/>
    </source>
</evidence>
<name>A0A5C2H4J5_9BACT</name>
<evidence type="ECO:0000313" key="1">
    <source>
        <dbReference type="EMBL" id="QEP33703.1"/>
    </source>
</evidence>